<reference evidence="5" key="1">
    <citation type="submission" date="2009-10" db="EMBL/GenBank/DDBJ databases">
        <title>Diversity of trophic interactions inside an arsenic-rich microbial ecosystem.</title>
        <authorList>
            <person name="Bertin P.N."/>
            <person name="Heinrich-Salmeron A."/>
            <person name="Pelletier E."/>
            <person name="Goulhen-Chollet F."/>
            <person name="Arsene-Ploetze F."/>
            <person name="Gallien S."/>
            <person name="Calteau A."/>
            <person name="Vallenet D."/>
            <person name="Casiot C."/>
            <person name="Chane-Woon-Ming B."/>
            <person name="Giloteaux L."/>
            <person name="Barakat M."/>
            <person name="Bonnefoy V."/>
            <person name="Bruneel O."/>
            <person name="Chandler M."/>
            <person name="Cleiss J."/>
            <person name="Duran R."/>
            <person name="Elbaz-Poulichet F."/>
            <person name="Fonknechten N."/>
            <person name="Lauga B."/>
            <person name="Mornico D."/>
            <person name="Ortet P."/>
            <person name="Schaeffer C."/>
            <person name="Siguier P."/>
            <person name="Alexander Thil Smith A."/>
            <person name="Van Dorsselaer A."/>
            <person name="Weissenbach J."/>
            <person name="Medigue C."/>
            <person name="Le Paslier D."/>
        </authorList>
    </citation>
    <scope>NUCLEOTIDE SEQUENCE</scope>
</reference>
<evidence type="ECO:0000259" key="4">
    <source>
        <dbReference type="Pfam" id="PF00535"/>
    </source>
</evidence>
<evidence type="ECO:0000313" key="5">
    <source>
        <dbReference type="EMBL" id="CBI09315.1"/>
    </source>
</evidence>
<protein>
    <submittedName>
        <fullName evidence="5">Putative glycosyl transferase family 2 (Rhamnosyl transferase)</fullName>
        <ecNumber evidence="5">2.-.-.-</ecNumber>
    </submittedName>
</protein>
<dbReference type="InterPro" id="IPR001173">
    <property type="entry name" value="Glyco_trans_2-like"/>
</dbReference>
<dbReference type="EMBL" id="CABR01000025">
    <property type="protein sequence ID" value="CBI09315.1"/>
    <property type="molecule type" value="Genomic_DNA"/>
</dbReference>
<comment type="caution">
    <text evidence="5">The sequence shown here is derived from an EMBL/GenBank/DDBJ whole genome shotgun (WGS) entry which is preliminary data.</text>
</comment>
<comment type="similarity">
    <text evidence="1">Belongs to the glycosyltransferase 2 family.</text>
</comment>
<feature type="domain" description="Glycosyltransferase 2-like" evidence="4">
    <location>
        <begin position="6"/>
        <end position="174"/>
    </location>
</feature>
<dbReference type="PANTHER" id="PTHR43179">
    <property type="entry name" value="RHAMNOSYLTRANSFERASE WBBL"/>
    <property type="match status" value="1"/>
</dbReference>
<gene>
    <name evidence="5" type="ORF">CARN7_0040</name>
</gene>
<accession>E6QPZ4</accession>
<dbReference type="GO" id="GO:0016757">
    <property type="term" value="F:glycosyltransferase activity"/>
    <property type="evidence" value="ECO:0007669"/>
    <property type="project" value="UniProtKB-KW"/>
</dbReference>
<keyword evidence="3 5" id="KW-0808">Transferase</keyword>
<keyword evidence="2" id="KW-0328">Glycosyltransferase</keyword>
<evidence type="ECO:0000256" key="3">
    <source>
        <dbReference type="ARBA" id="ARBA00022679"/>
    </source>
</evidence>
<sequence length="287" mass="32063">MKQVAIILLNWNGWRDTLVCLASLEKLDYSHYRVLVIDNASTDDSVTHIKTAYPDIPLIINDRNLGFGGGCNVGIVKAMEEGADYIWLLNNDTEVVPSALTAMVQVAEADTRIGAAGSVLYYMDAPGKVQAWGGGHVNFWLGLARHHDIHVPENRLHYLTGASLLLRREALEQVGLFDEKFFMYWEDTDLGFRLRKKGWRLAVAEGSCIWHKESASLGKKSPLLIMYFNASAILFFSKHAVLPVIPMLVGVSGRMIKSLVMGNWKRAIYTLKGASAQLLEMAQKRNK</sequence>
<evidence type="ECO:0000256" key="2">
    <source>
        <dbReference type="ARBA" id="ARBA00022676"/>
    </source>
</evidence>
<dbReference type="EC" id="2.-.-.-" evidence="5"/>
<dbReference type="InterPro" id="IPR029044">
    <property type="entry name" value="Nucleotide-diphossugar_trans"/>
</dbReference>
<dbReference type="CDD" id="cd04186">
    <property type="entry name" value="GT_2_like_c"/>
    <property type="match status" value="1"/>
</dbReference>
<dbReference type="SUPFAM" id="SSF53448">
    <property type="entry name" value="Nucleotide-diphospho-sugar transferases"/>
    <property type="match status" value="1"/>
</dbReference>
<proteinExistence type="inferred from homology"/>
<dbReference type="Gene3D" id="3.90.550.10">
    <property type="entry name" value="Spore Coat Polysaccharide Biosynthesis Protein SpsA, Chain A"/>
    <property type="match status" value="1"/>
</dbReference>
<dbReference type="PANTHER" id="PTHR43179:SF12">
    <property type="entry name" value="GALACTOFURANOSYLTRANSFERASE GLFT2"/>
    <property type="match status" value="1"/>
</dbReference>
<name>E6QPZ4_9ZZZZ</name>
<dbReference type="Pfam" id="PF00535">
    <property type="entry name" value="Glycos_transf_2"/>
    <property type="match status" value="1"/>
</dbReference>
<dbReference type="AlphaFoldDB" id="E6QPZ4"/>
<evidence type="ECO:0000256" key="1">
    <source>
        <dbReference type="ARBA" id="ARBA00006739"/>
    </source>
</evidence>
<organism evidence="5">
    <name type="scientific">mine drainage metagenome</name>
    <dbReference type="NCBI Taxonomy" id="410659"/>
    <lineage>
        <taxon>unclassified sequences</taxon>
        <taxon>metagenomes</taxon>
        <taxon>ecological metagenomes</taxon>
    </lineage>
</organism>